<dbReference type="Proteomes" id="UP001530377">
    <property type="component" value="Unassembled WGS sequence"/>
</dbReference>
<dbReference type="AlphaFoldDB" id="A0ABD3RZB0"/>
<gene>
    <name evidence="3" type="ORF">ACHAXA_003704</name>
</gene>
<dbReference type="EMBL" id="JALLPB020000101">
    <property type="protein sequence ID" value="KAL3817531.1"/>
    <property type="molecule type" value="Genomic_DNA"/>
</dbReference>
<evidence type="ECO:0000256" key="2">
    <source>
        <dbReference type="SAM" id="SignalP"/>
    </source>
</evidence>
<keyword evidence="2" id="KW-0732">Signal</keyword>
<comment type="caution">
    <text evidence="3">The sequence shown here is derived from an EMBL/GenBank/DDBJ whole genome shotgun (WGS) entry which is preliminary data.</text>
</comment>
<evidence type="ECO:0000256" key="1">
    <source>
        <dbReference type="SAM" id="MobiDB-lite"/>
    </source>
</evidence>
<feature type="region of interest" description="Disordered" evidence="1">
    <location>
        <begin position="37"/>
        <end position="63"/>
    </location>
</feature>
<sequence length="608" mass="67830">MTMKCHPFATVAIATMAATTVSASTSQQRNAFVKAMSESHGSLRLTKDQTPSPETFVKEMSGDSKRARELRKKVMSKAKLVRSLQEESSSAASTADGTDDYYHAVGEWDNAFKFDATQYSLSYHRCAAVKQFDDELAAAEDSTTVFITKNFAVFRFCPSTMCESSVVTEVNAETGETEVVTEENPETDELEMVMKEGGANGEGCQSNYGEYMIELGDYLSLMVEYHNDRFEKYCETCESCMYDVYQVWMKNGYSGRHLKERSDLSFLDDLETEDFHTAHRELGYNKYAACPEYDICHSFSQICKTGLDDTLTEYFDCTQVQKSNGQTAYMGPHCSADGVTITLGVYSDEYCSEYIGNGVSAASFLGYELEGDELSPYVSGNLMDVLPEKDVLSYMESSANIDAEYYRPADSLCIPCKASRQSFENRVGDYPDDDTEISEICTSMYMLSARCDKHYRMYSTKTSSAAYAQAVLEEDLTCDFIDSVVMGNYAESGFANIDTMQDYTTEENSNMFTNNMLYAQYGSQVQDVTAPQIWGLSAALLACAILAGWAASLNRSLNKGTSWRPRKAMNLTSEDDAVTMQRRVNYVTPEASVAPVDLNARNNSYYMS</sequence>
<accession>A0ABD3RZB0</accession>
<protein>
    <submittedName>
        <fullName evidence="3">Uncharacterized protein</fullName>
    </submittedName>
</protein>
<reference evidence="3 4" key="1">
    <citation type="submission" date="2024-10" db="EMBL/GenBank/DDBJ databases">
        <title>Updated reference genomes for cyclostephanoid diatoms.</title>
        <authorList>
            <person name="Roberts W.R."/>
            <person name="Alverson A.J."/>
        </authorList>
    </citation>
    <scope>NUCLEOTIDE SEQUENCE [LARGE SCALE GENOMIC DNA]</scope>
    <source>
        <strain evidence="3 4">AJA228-03</strain>
    </source>
</reference>
<feature type="chain" id="PRO_5044788211" evidence="2">
    <location>
        <begin position="24"/>
        <end position="608"/>
    </location>
</feature>
<feature type="signal peptide" evidence="2">
    <location>
        <begin position="1"/>
        <end position="23"/>
    </location>
</feature>
<evidence type="ECO:0000313" key="3">
    <source>
        <dbReference type="EMBL" id="KAL3817531.1"/>
    </source>
</evidence>
<evidence type="ECO:0000313" key="4">
    <source>
        <dbReference type="Proteomes" id="UP001530377"/>
    </source>
</evidence>
<keyword evidence="4" id="KW-1185">Reference proteome</keyword>
<proteinExistence type="predicted"/>
<name>A0ABD3RZB0_9STRA</name>
<organism evidence="3 4">
    <name type="scientific">Cyclostephanos tholiformis</name>
    <dbReference type="NCBI Taxonomy" id="382380"/>
    <lineage>
        <taxon>Eukaryota</taxon>
        <taxon>Sar</taxon>
        <taxon>Stramenopiles</taxon>
        <taxon>Ochrophyta</taxon>
        <taxon>Bacillariophyta</taxon>
        <taxon>Coscinodiscophyceae</taxon>
        <taxon>Thalassiosirophycidae</taxon>
        <taxon>Stephanodiscales</taxon>
        <taxon>Stephanodiscaceae</taxon>
        <taxon>Cyclostephanos</taxon>
    </lineage>
</organism>